<keyword evidence="3" id="KW-1185">Reference proteome</keyword>
<dbReference type="Proteomes" id="UP000000845">
    <property type="component" value="Chromosome"/>
</dbReference>
<reference evidence="2 3" key="2">
    <citation type="journal article" date="2010" name="Stand. Genomic Sci.">
        <title>Complete genome sequence of Sebaldella termitidis type strain (NCTC 11300).</title>
        <authorList>
            <person name="Harmon-Smith M."/>
            <person name="Celia L."/>
            <person name="Chertkov O."/>
            <person name="Lapidus A."/>
            <person name="Copeland A."/>
            <person name="Glavina Del Rio T."/>
            <person name="Nolan M."/>
            <person name="Lucas S."/>
            <person name="Tice H."/>
            <person name="Cheng J.F."/>
            <person name="Han C."/>
            <person name="Detter J.C."/>
            <person name="Bruce D."/>
            <person name="Goodwin L."/>
            <person name="Pitluck S."/>
            <person name="Pati A."/>
            <person name="Liolios K."/>
            <person name="Ivanova N."/>
            <person name="Mavromatis K."/>
            <person name="Mikhailova N."/>
            <person name="Chen A."/>
            <person name="Palaniappan K."/>
            <person name="Land M."/>
            <person name="Hauser L."/>
            <person name="Chang Y.J."/>
            <person name="Jeffries C.D."/>
            <person name="Brettin T."/>
            <person name="Goker M."/>
            <person name="Beck B."/>
            <person name="Bristow J."/>
            <person name="Eisen J.A."/>
            <person name="Markowitz V."/>
            <person name="Hugenholtz P."/>
            <person name="Kyrpides N.C."/>
            <person name="Klenk H.P."/>
            <person name="Chen F."/>
        </authorList>
    </citation>
    <scope>NUCLEOTIDE SEQUENCE [LARGE SCALE GENOMIC DNA]</scope>
    <source>
        <strain evidence="3">ATCC 33386 / NCTC 11300</strain>
    </source>
</reference>
<dbReference type="RefSeq" id="WP_012860539.1">
    <property type="nucleotide sequence ID" value="NC_013517.1"/>
</dbReference>
<gene>
    <name evidence="2" type="ordered locus">Sterm_1075</name>
</gene>
<organism evidence="2 3">
    <name type="scientific">Sebaldella termitidis (strain ATCC 33386 / NCTC 11300)</name>
    <dbReference type="NCBI Taxonomy" id="526218"/>
    <lineage>
        <taxon>Bacteria</taxon>
        <taxon>Fusobacteriati</taxon>
        <taxon>Fusobacteriota</taxon>
        <taxon>Fusobacteriia</taxon>
        <taxon>Fusobacteriales</taxon>
        <taxon>Leptotrichiaceae</taxon>
        <taxon>Sebaldella</taxon>
    </lineage>
</organism>
<evidence type="ECO:0000256" key="1">
    <source>
        <dbReference type="SAM" id="SignalP"/>
    </source>
</evidence>
<keyword evidence="1" id="KW-0732">Signal</keyword>
<evidence type="ECO:0000313" key="2">
    <source>
        <dbReference type="EMBL" id="ACZ07943.1"/>
    </source>
</evidence>
<dbReference type="KEGG" id="str:Sterm_1075"/>
<feature type="signal peptide" evidence="1">
    <location>
        <begin position="1"/>
        <end position="18"/>
    </location>
</feature>
<evidence type="ECO:0008006" key="4">
    <source>
        <dbReference type="Google" id="ProtNLM"/>
    </source>
</evidence>
<dbReference type="EMBL" id="CP001739">
    <property type="protein sequence ID" value="ACZ07943.1"/>
    <property type="molecule type" value="Genomic_DNA"/>
</dbReference>
<sequence>MKKIISALLLLIITAACFTGNKAKSREEVYKEMEKEIAEMKYFKYTSQDSAYLSFYEGQSTNTFSVDKKGNSYSNRNGEHRYKVDGAVYLRSIVLKQEGVKAAVIMDTLSEDETDIGYFDRNTENVRNFLLSNMKAFSKLPSQKITTQGKGIKIEITDLKDTNYDLLDNIEIFYEPGKQITYLFSRTENLNGEQKKYTVTDKLALNSAEVIKLPELMQQGAILELKR</sequence>
<evidence type="ECO:0000313" key="3">
    <source>
        <dbReference type="Proteomes" id="UP000000845"/>
    </source>
</evidence>
<feature type="chain" id="PRO_5003019754" description="Lipoprotein" evidence="1">
    <location>
        <begin position="19"/>
        <end position="227"/>
    </location>
</feature>
<name>D1AFQ8_SEBTE</name>
<reference evidence="3" key="1">
    <citation type="submission" date="2009-09" db="EMBL/GenBank/DDBJ databases">
        <title>The complete chromosome of Sebaldella termitidis ATCC 33386.</title>
        <authorList>
            <consortium name="US DOE Joint Genome Institute (JGI-PGF)"/>
            <person name="Lucas S."/>
            <person name="Copeland A."/>
            <person name="Lapidus A."/>
            <person name="Glavina del Rio T."/>
            <person name="Dalin E."/>
            <person name="Tice H."/>
            <person name="Bruce D."/>
            <person name="Goodwin L."/>
            <person name="Pitluck S."/>
            <person name="Kyrpides N."/>
            <person name="Mavromatis K."/>
            <person name="Ivanova N."/>
            <person name="Mikhailova N."/>
            <person name="Sims D."/>
            <person name="Meincke L."/>
            <person name="Brettin T."/>
            <person name="Detter J.C."/>
            <person name="Han C."/>
            <person name="Larimer F."/>
            <person name="Land M."/>
            <person name="Hauser L."/>
            <person name="Markowitz V."/>
            <person name="Cheng J.F."/>
            <person name="Hugenholtz P."/>
            <person name="Woyke T."/>
            <person name="Wu D."/>
            <person name="Eisen J.A."/>
        </authorList>
    </citation>
    <scope>NUCLEOTIDE SEQUENCE [LARGE SCALE GENOMIC DNA]</scope>
    <source>
        <strain evidence="3">ATCC 33386 / NCTC 11300</strain>
    </source>
</reference>
<proteinExistence type="predicted"/>
<dbReference type="HOGENOM" id="CLU_1219031_0_0_0"/>
<accession>D1AFQ8</accession>
<dbReference type="AlphaFoldDB" id="D1AFQ8"/>
<dbReference type="PROSITE" id="PS51257">
    <property type="entry name" value="PROKAR_LIPOPROTEIN"/>
    <property type="match status" value="1"/>
</dbReference>
<protein>
    <recommendedName>
        <fullName evidence="4">Lipoprotein</fullName>
    </recommendedName>
</protein>